<organism evidence="5">
    <name type="scientific">Laccaria bicolor (strain S238N-H82 / ATCC MYA-4686)</name>
    <name type="common">Bicoloured deceiver</name>
    <name type="synonym">Laccaria laccata var. bicolor</name>
    <dbReference type="NCBI Taxonomy" id="486041"/>
    <lineage>
        <taxon>Eukaryota</taxon>
        <taxon>Fungi</taxon>
        <taxon>Dikarya</taxon>
        <taxon>Basidiomycota</taxon>
        <taxon>Agaricomycotina</taxon>
        <taxon>Agaricomycetes</taxon>
        <taxon>Agaricomycetidae</taxon>
        <taxon>Agaricales</taxon>
        <taxon>Agaricineae</taxon>
        <taxon>Hydnangiaceae</taxon>
        <taxon>Laccaria</taxon>
    </lineage>
</organism>
<feature type="region of interest" description="Disordered" evidence="1">
    <location>
        <begin position="254"/>
        <end position="290"/>
    </location>
</feature>
<dbReference type="CDD" id="cd06257">
    <property type="entry name" value="DnaJ"/>
    <property type="match status" value="1"/>
</dbReference>
<evidence type="ECO:0000256" key="2">
    <source>
        <dbReference type="SAM" id="Phobius"/>
    </source>
</evidence>
<dbReference type="RefSeq" id="XP_001881738.1">
    <property type="nucleotide sequence ID" value="XM_001881703.1"/>
</dbReference>
<dbReference type="EMBL" id="DS547104">
    <property type="protein sequence ID" value="EDR07346.1"/>
    <property type="molecule type" value="Genomic_DNA"/>
</dbReference>
<feature type="domain" description="J" evidence="3">
    <location>
        <begin position="79"/>
        <end position="163"/>
    </location>
</feature>
<dbReference type="OrthoDB" id="445556at2759"/>
<gene>
    <name evidence="4" type="ORF">LACBIDRAFT_298413</name>
</gene>
<keyword evidence="2" id="KW-1133">Transmembrane helix</keyword>
<proteinExistence type="predicted"/>
<keyword evidence="2" id="KW-0472">Membrane</keyword>
<dbReference type="InParanoid" id="B0DCT3"/>
<feature type="compositionally biased region" description="Basic and acidic residues" evidence="1">
    <location>
        <begin position="254"/>
        <end position="275"/>
    </location>
</feature>
<dbReference type="PRINTS" id="PR00625">
    <property type="entry name" value="JDOMAIN"/>
</dbReference>
<dbReference type="KEGG" id="lbc:LACBIDRAFT_298413"/>
<keyword evidence="5" id="KW-1185">Reference proteome</keyword>
<dbReference type="HOGENOM" id="CLU_091449_0_0_1"/>
<keyword evidence="2" id="KW-0812">Transmembrane</keyword>
<evidence type="ECO:0000313" key="4">
    <source>
        <dbReference type="EMBL" id="EDR07346.1"/>
    </source>
</evidence>
<sequence>MHRMLPGPSHPGLGCRAPSLPFLCFRDMHPTTTPERRRRAFPILHRDPVRLASNASQTSGNNHTNANNLFPFPINPRPSPHQIFHLSRGASQLDIKARYYDLVRCHHPDSQHARSLPPAEAHARFQAINSAYDFLRGRASSHLPGGTTWGPNARAEPNFDPYLHELARRRRAYYASQGGASGPGLGWSEGFGASKEERNSQWSDDGWQERMLVWFGLVALIGGLYPGLFLFPFHMEQTHRAAVANLTQARNDAREFGEERRDEMRKRVRDMKSSYDDGVSVSTEKDGQNV</sequence>
<dbReference type="Pfam" id="PF00226">
    <property type="entry name" value="DnaJ"/>
    <property type="match status" value="1"/>
</dbReference>
<reference evidence="4 5" key="1">
    <citation type="journal article" date="2008" name="Nature">
        <title>The genome of Laccaria bicolor provides insights into mycorrhizal symbiosis.</title>
        <authorList>
            <person name="Martin F."/>
            <person name="Aerts A."/>
            <person name="Ahren D."/>
            <person name="Brun A."/>
            <person name="Danchin E.G.J."/>
            <person name="Duchaussoy F."/>
            <person name="Gibon J."/>
            <person name="Kohler A."/>
            <person name="Lindquist E."/>
            <person name="Pereda V."/>
            <person name="Salamov A."/>
            <person name="Shapiro H.J."/>
            <person name="Wuyts J."/>
            <person name="Blaudez D."/>
            <person name="Buee M."/>
            <person name="Brokstein P."/>
            <person name="Canbaeck B."/>
            <person name="Cohen D."/>
            <person name="Courty P.E."/>
            <person name="Coutinho P.M."/>
            <person name="Delaruelle C."/>
            <person name="Detter J.C."/>
            <person name="Deveau A."/>
            <person name="DiFazio S."/>
            <person name="Duplessis S."/>
            <person name="Fraissinet-Tachet L."/>
            <person name="Lucic E."/>
            <person name="Frey-Klett P."/>
            <person name="Fourrey C."/>
            <person name="Feussner I."/>
            <person name="Gay G."/>
            <person name="Grimwood J."/>
            <person name="Hoegger P.J."/>
            <person name="Jain P."/>
            <person name="Kilaru S."/>
            <person name="Labbe J."/>
            <person name="Lin Y.C."/>
            <person name="Legue V."/>
            <person name="Le Tacon F."/>
            <person name="Marmeisse R."/>
            <person name="Melayah D."/>
            <person name="Montanini B."/>
            <person name="Muratet M."/>
            <person name="Nehls U."/>
            <person name="Niculita-Hirzel H."/>
            <person name="Oudot-Le Secq M.P."/>
            <person name="Peter M."/>
            <person name="Quesneville H."/>
            <person name="Rajashekar B."/>
            <person name="Reich M."/>
            <person name="Rouhier N."/>
            <person name="Schmutz J."/>
            <person name="Yin T."/>
            <person name="Chalot M."/>
            <person name="Henrissat B."/>
            <person name="Kuees U."/>
            <person name="Lucas S."/>
            <person name="Van de Peer Y."/>
            <person name="Podila G.K."/>
            <person name="Polle A."/>
            <person name="Pukkila P.J."/>
            <person name="Richardson P.M."/>
            <person name="Rouze P."/>
            <person name="Sanders I.R."/>
            <person name="Stajich J.E."/>
            <person name="Tunlid A."/>
            <person name="Tuskan G."/>
            <person name="Grigoriev I.V."/>
        </authorList>
    </citation>
    <scope>NUCLEOTIDE SEQUENCE [LARGE SCALE GENOMIC DNA]</scope>
    <source>
        <strain evidence="5">S238N-H82 / ATCC MYA-4686</strain>
    </source>
</reference>
<feature type="transmembrane region" description="Helical" evidence="2">
    <location>
        <begin position="211"/>
        <end position="231"/>
    </location>
</feature>
<dbReference type="PROSITE" id="PS50076">
    <property type="entry name" value="DNAJ_2"/>
    <property type="match status" value="1"/>
</dbReference>
<dbReference type="InterPro" id="IPR036869">
    <property type="entry name" value="J_dom_sf"/>
</dbReference>
<dbReference type="SMART" id="SM00271">
    <property type="entry name" value="DnaJ"/>
    <property type="match status" value="1"/>
</dbReference>
<dbReference type="STRING" id="486041.B0DCT3"/>
<dbReference type="InterPro" id="IPR001623">
    <property type="entry name" value="DnaJ_domain"/>
</dbReference>
<dbReference type="AlphaFoldDB" id="B0DCT3"/>
<dbReference type="Proteomes" id="UP000001194">
    <property type="component" value="Unassembled WGS sequence"/>
</dbReference>
<name>B0DCT3_LACBS</name>
<evidence type="ECO:0000256" key="1">
    <source>
        <dbReference type="SAM" id="MobiDB-lite"/>
    </source>
</evidence>
<accession>B0DCT3</accession>
<dbReference type="GeneID" id="6077437"/>
<dbReference type="SUPFAM" id="SSF46565">
    <property type="entry name" value="Chaperone J-domain"/>
    <property type="match status" value="1"/>
</dbReference>
<evidence type="ECO:0000259" key="3">
    <source>
        <dbReference type="PROSITE" id="PS50076"/>
    </source>
</evidence>
<dbReference type="Gene3D" id="1.10.287.110">
    <property type="entry name" value="DnaJ domain"/>
    <property type="match status" value="1"/>
</dbReference>
<protein>
    <submittedName>
        <fullName evidence="4">Predicted protein</fullName>
    </submittedName>
</protein>
<evidence type="ECO:0000313" key="5">
    <source>
        <dbReference type="Proteomes" id="UP000001194"/>
    </source>
</evidence>